<evidence type="ECO:0000313" key="1">
    <source>
        <dbReference type="EMBL" id="ABU59069.1"/>
    </source>
</evidence>
<dbReference type="HOGENOM" id="CLU_1668079_0_0_0"/>
<dbReference type="RefSeq" id="WP_012121493.1">
    <property type="nucleotide sequence ID" value="NC_009767.1"/>
</dbReference>
<proteinExistence type="predicted"/>
<evidence type="ECO:0000313" key="2">
    <source>
        <dbReference type="Proteomes" id="UP000000263"/>
    </source>
</evidence>
<sequence length="158" mass="17572">MMAEVHIVPQTQVAPIPDGLLDTDKRGNACLSDEVQLIWNCAQHELLSEELLPFPRLQYAEQFRRDFRDSSNDARVQLQEKPAKAAGLLEDRNGNTAALKQDSDLKYDIYTDKKTPDGQLIGHLAVGSVIRPNMAFCACAATVDIPFTTIPEAAYDRN</sequence>
<keyword evidence="2" id="KW-1185">Reference proteome</keyword>
<gene>
    <name evidence="1" type="ordered locus">Rcas_3014</name>
</gene>
<accession>A7NND6</accession>
<dbReference type="Proteomes" id="UP000000263">
    <property type="component" value="Chromosome"/>
</dbReference>
<protein>
    <submittedName>
        <fullName evidence="1">Uncharacterized protein</fullName>
    </submittedName>
</protein>
<reference evidence="1 2" key="1">
    <citation type="submission" date="2007-08" db="EMBL/GenBank/DDBJ databases">
        <title>Complete sequence of Roseiflexus castenholzii DSM 13941.</title>
        <authorList>
            <consortium name="US DOE Joint Genome Institute"/>
            <person name="Copeland A."/>
            <person name="Lucas S."/>
            <person name="Lapidus A."/>
            <person name="Barry K."/>
            <person name="Glavina del Rio T."/>
            <person name="Dalin E."/>
            <person name="Tice H."/>
            <person name="Pitluck S."/>
            <person name="Thompson L.S."/>
            <person name="Brettin T."/>
            <person name="Bruce D."/>
            <person name="Detter J.C."/>
            <person name="Han C."/>
            <person name="Tapia R."/>
            <person name="Schmutz J."/>
            <person name="Larimer F."/>
            <person name="Land M."/>
            <person name="Hauser L."/>
            <person name="Kyrpides N."/>
            <person name="Mikhailova N."/>
            <person name="Bryant D.A."/>
            <person name="Hanada S."/>
            <person name="Tsukatani Y."/>
            <person name="Richardson P."/>
        </authorList>
    </citation>
    <scope>NUCLEOTIDE SEQUENCE [LARGE SCALE GENOMIC DNA]</scope>
    <source>
        <strain evidence="2">DSM 13941 / HLO8</strain>
    </source>
</reference>
<dbReference type="STRING" id="383372.Rcas_3014"/>
<dbReference type="AlphaFoldDB" id="A7NND6"/>
<dbReference type="OrthoDB" id="9772362at2"/>
<name>A7NND6_ROSCS</name>
<dbReference type="KEGG" id="rca:Rcas_3014"/>
<organism evidence="1 2">
    <name type="scientific">Roseiflexus castenholzii (strain DSM 13941 / HLO8)</name>
    <dbReference type="NCBI Taxonomy" id="383372"/>
    <lineage>
        <taxon>Bacteria</taxon>
        <taxon>Bacillati</taxon>
        <taxon>Chloroflexota</taxon>
        <taxon>Chloroflexia</taxon>
        <taxon>Chloroflexales</taxon>
        <taxon>Roseiflexineae</taxon>
        <taxon>Roseiflexaceae</taxon>
        <taxon>Roseiflexus</taxon>
    </lineage>
</organism>
<dbReference type="EMBL" id="CP000804">
    <property type="protein sequence ID" value="ABU59069.1"/>
    <property type="molecule type" value="Genomic_DNA"/>
</dbReference>
<dbReference type="eggNOG" id="COG4006">
    <property type="taxonomic scope" value="Bacteria"/>
</dbReference>